<keyword evidence="3" id="KW-1185">Reference proteome</keyword>
<comment type="caution">
    <text evidence="2">The sequence shown here is derived from an EMBL/GenBank/DDBJ whole genome shotgun (WGS) entry which is preliminary data.</text>
</comment>
<dbReference type="Proteomes" id="UP000548326">
    <property type="component" value="Unassembled WGS sequence"/>
</dbReference>
<dbReference type="EMBL" id="JACHCB010000001">
    <property type="protein sequence ID" value="MBB6107385.1"/>
    <property type="molecule type" value="Genomic_DNA"/>
</dbReference>
<dbReference type="AlphaFoldDB" id="A0A841JCU4"/>
<sequence>MQNIAKVGRGFLLPQTRLVHLVTAIAAHFYYRYNGSRLVLKAAVSSGLITNLNYQAI</sequence>
<reference evidence="3 4" key="1">
    <citation type="submission" date="2020-08" db="EMBL/GenBank/DDBJ databases">
        <title>Genomic Encyclopedia of Type Strains, Phase IV (KMG-V): Genome sequencing to study the core and pangenomes of soil and plant-associated prokaryotes.</title>
        <authorList>
            <person name="Whitman W."/>
        </authorList>
    </citation>
    <scope>NUCLEOTIDE SEQUENCE [LARGE SCALE GENOMIC DNA]</scope>
    <source>
        <strain evidence="1 3">ANJLi2</strain>
        <strain evidence="2 4">MP601</strain>
    </source>
</reference>
<protein>
    <submittedName>
        <fullName evidence="2">Uncharacterized protein</fullName>
    </submittedName>
</protein>
<dbReference type="RefSeq" id="WP_175614030.1">
    <property type="nucleotide sequence ID" value="NZ_FTMG01000001.1"/>
</dbReference>
<name>A0A841JCU4_9SPHI</name>
<gene>
    <name evidence="2" type="ORF">HDF22_000396</name>
    <name evidence="1" type="ORF">HDF23_000115</name>
</gene>
<evidence type="ECO:0000313" key="1">
    <source>
        <dbReference type="EMBL" id="MBB6107385.1"/>
    </source>
</evidence>
<evidence type="ECO:0000313" key="4">
    <source>
        <dbReference type="Proteomes" id="UP000548326"/>
    </source>
</evidence>
<evidence type="ECO:0000313" key="3">
    <source>
        <dbReference type="Proteomes" id="UP000541583"/>
    </source>
</evidence>
<dbReference type="Proteomes" id="UP000541583">
    <property type="component" value="Unassembled WGS sequence"/>
</dbReference>
<organism evidence="2 4">
    <name type="scientific">Mucilaginibacter lappiensis</name>
    <dbReference type="NCBI Taxonomy" id="354630"/>
    <lineage>
        <taxon>Bacteria</taxon>
        <taxon>Pseudomonadati</taxon>
        <taxon>Bacteroidota</taxon>
        <taxon>Sphingobacteriia</taxon>
        <taxon>Sphingobacteriales</taxon>
        <taxon>Sphingobacteriaceae</taxon>
        <taxon>Mucilaginibacter</taxon>
    </lineage>
</organism>
<accession>A0A841JCU4</accession>
<proteinExistence type="predicted"/>
<evidence type="ECO:0000313" key="2">
    <source>
        <dbReference type="EMBL" id="MBB6126295.1"/>
    </source>
</evidence>
<dbReference type="EMBL" id="JACHCA010000001">
    <property type="protein sequence ID" value="MBB6126295.1"/>
    <property type="molecule type" value="Genomic_DNA"/>
</dbReference>